<reference evidence="2 3" key="1">
    <citation type="submission" date="2013-05" db="EMBL/GenBank/DDBJ databases">
        <title>Between feast and famine: a lifestyle of most important marine PAH-degrading bacterium Cycloclasticus sp. 7ME.</title>
        <authorList>
            <person name="Yakimov M.M."/>
            <person name="Messina E."/>
            <person name="Genovese M."/>
            <person name="Denaro R."/>
            <person name="Crisafi F."/>
            <person name="Russo D."/>
            <person name="Cappello S."/>
            <person name="Santisi S."/>
            <person name="Smedile F."/>
            <person name="Golyshina O.V."/>
            <person name="Tran H."/>
            <person name="Pieper D.H."/>
            <person name="Golyshin P.N."/>
            <person name="Giuliano L."/>
        </authorList>
    </citation>
    <scope>NUCLEOTIDE SEQUENCE [LARGE SCALE GENOMIC DNA]</scope>
    <source>
        <strain evidence="2 3">78-ME</strain>
    </source>
</reference>
<evidence type="ECO:0000313" key="2">
    <source>
        <dbReference type="EMBL" id="AGS38639.1"/>
    </source>
</evidence>
<dbReference type="AlphaFoldDB" id="S5T4X2"/>
<dbReference type="SUPFAM" id="SSF53850">
    <property type="entry name" value="Periplasmic binding protein-like II"/>
    <property type="match status" value="1"/>
</dbReference>
<protein>
    <recommendedName>
        <fullName evidence="4">PBP domain-containing protein</fullName>
    </recommendedName>
</protein>
<keyword evidence="1" id="KW-0732">Signal</keyword>
<gene>
    <name evidence="2" type="ORF">CYCME_0297</name>
</gene>
<dbReference type="Proteomes" id="UP000015380">
    <property type="component" value="Chromosome"/>
</dbReference>
<feature type="chain" id="PRO_5004532593" description="PBP domain-containing protein" evidence="1">
    <location>
        <begin position="22"/>
        <end position="136"/>
    </location>
</feature>
<dbReference type="eggNOG" id="COG0226">
    <property type="taxonomic scope" value="Bacteria"/>
</dbReference>
<feature type="signal peptide" evidence="1">
    <location>
        <begin position="1"/>
        <end position="21"/>
    </location>
</feature>
<accession>S5T4X2</accession>
<dbReference type="HOGENOM" id="CLU_124904_0_0_6"/>
<evidence type="ECO:0000256" key="1">
    <source>
        <dbReference type="SAM" id="SignalP"/>
    </source>
</evidence>
<dbReference type="RefSeq" id="WP_015006930.1">
    <property type="nucleotide sequence ID" value="NC_021917.1"/>
</dbReference>
<evidence type="ECO:0008006" key="4">
    <source>
        <dbReference type="Google" id="ProtNLM"/>
    </source>
</evidence>
<keyword evidence="3" id="KW-1185">Reference proteome</keyword>
<dbReference type="Gene3D" id="3.40.190.10">
    <property type="entry name" value="Periplasmic binding protein-like II"/>
    <property type="match status" value="1"/>
</dbReference>
<dbReference type="PATRIC" id="fig|1198232.3.peg.301"/>
<dbReference type="KEGG" id="cza:CYCME_0297"/>
<sequence>MERVRFIIFCLICQLSPLSQAVELIAHPSVPVDTLSATAARNIFTMRTLYWPSGRPIKVFVLSDENALHQQFSKTSLHVFPYKLRRIWDRNIYSGTGEAPITVDSEEEMLKAISSSPGAIGYANKGNDNVRIIKID</sequence>
<proteinExistence type="predicted"/>
<organism evidence="2 3">
    <name type="scientific">Cycloclasticus zancles 78-ME</name>
    <dbReference type="NCBI Taxonomy" id="1198232"/>
    <lineage>
        <taxon>Bacteria</taxon>
        <taxon>Pseudomonadati</taxon>
        <taxon>Pseudomonadota</taxon>
        <taxon>Gammaproteobacteria</taxon>
        <taxon>Thiotrichales</taxon>
        <taxon>Piscirickettsiaceae</taxon>
        <taxon>Cycloclasticus</taxon>
    </lineage>
</organism>
<name>S5T4X2_9GAMM</name>
<dbReference type="EMBL" id="CP005996">
    <property type="protein sequence ID" value="AGS38639.1"/>
    <property type="molecule type" value="Genomic_DNA"/>
</dbReference>
<reference evidence="3" key="2">
    <citation type="journal article" date="2016" name="Environ. Microbiol. Rep.">
        <title>Analysis of defence systems and a conjugative IncP-1 plasmid in the marine polyaromatic hydrocarbons-degrading bacterium Cycloclasticus sp. 78-ME.</title>
        <authorList>
            <person name="Yakimov M.M."/>
            <person name="Crisafi F."/>
            <person name="Messina E."/>
            <person name="Smedile F."/>
            <person name="Lopatina A."/>
            <person name="Denaro R."/>
            <person name="Pieper D.H."/>
            <person name="Golyshin P.N."/>
            <person name="Giuliano L."/>
        </authorList>
    </citation>
    <scope>NUCLEOTIDE SEQUENCE [LARGE SCALE GENOMIC DNA]</scope>
    <source>
        <strain evidence="3">78-ME</strain>
    </source>
</reference>
<evidence type="ECO:0000313" key="3">
    <source>
        <dbReference type="Proteomes" id="UP000015380"/>
    </source>
</evidence>